<evidence type="ECO:0000256" key="1">
    <source>
        <dbReference type="SAM" id="SignalP"/>
    </source>
</evidence>
<feature type="signal peptide" evidence="1">
    <location>
        <begin position="1"/>
        <end position="31"/>
    </location>
</feature>
<evidence type="ECO:0000313" key="4">
    <source>
        <dbReference type="Proteomes" id="UP001304650"/>
    </source>
</evidence>
<sequence>MKIKQIKIYRWLLCMILSCSLLMSSVPVALAEIDTSFTEEYKLSGTIFGLVEHWGEGSFDTMFDGKTDTFYDYKEGSGGYAGIDLGANAAKKVTKIRFYPREGDWVIQYRMVGGKFQGSNLSPSSGFEDLYTLDSSVSSGWNEIYLSSNSTYRYLRYLSADGGYVNLAEAEFYTSDQPVPVRMNQMVVNPSNAELLIGETKQLAVSGIFSDGSQLNLTNTASYSSNHPEIASVSNQGLIMAAGPGTATVTISTNGKIKSHNVDVLALPKPWSVSDLVRDVTTGTPFGLPEHWNESTYDKVFDGNLNTFYDYLYGSNGYVGLDFGPGMAKTVTKIKFAARVGNNGRVVGGKFQGSNTSATDDYKDLATVESVIDGWNELLITDPTPYRYIRYYSKPEGYVNLAEMQVLTTPPGSYVLQNGVITGKSAGTDISGTEDSFGFANMPLSGSGDIQVKIGSLQATDKTGAKAGLMIRSDVSAYDSANVMLAITADGKLQFQNRAVKGGDTTMLPVQTAFTPQYLKLVRDGGSVIGYYSADGVVWKQAGNPVIIELPSTAYYGIAMSSGSNSELRLGTFSDLSTRLKPVDVVVDWASDVGNVSPLQYGINLFSAYNPVALSNPAYLQALGTLNPGIVRYHSYSMMGDSATSPDGWIDYANKRWDEAKIKAALSANYYVCGLPVQHGQLYHSIFRSAVN</sequence>
<dbReference type="Gene3D" id="2.60.120.260">
    <property type="entry name" value="Galactose-binding domain-like"/>
    <property type="match status" value="2"/>
</dbReference>
<dbReference type="Proteomes" id="UP001304650">
    <property type="component" value="Chromosome"/>
</dbReference>
<keyword evidence="1" id="KW-0732">Signal</keyword>
<dbReference type="EMBL" id="CP130319">
    <property type="protein sequence ID" value="WNR46819.1"/>
    <property type="molecule type" value="Genomic_DNA"/>
</dbReference>
<organism evidence="3 4">
    <name type="scientific">Paenibacillus roseopurpureus</name>
    <dbReference type="NCBI Taxonomy" id="2918901"/>
    <lineage>
        <taxon>Bacteria</taxon>
        <taxon>Bacillati</taxon>
        <taxon>Bacillota</taxon>
        <taxon>Bacilli</taxon>
        <taxon>Bacillales</taxon>
        <taxon>Paenibacillaceae</taxon>
        <taxon>Paenibacillus</taxon>
    </lineage>
</organism>
<dbReference type="Pfam" id="PF02368">
    <property type="entry name" value="Big_2"/>
    <property type="match status" value="1"/>
</dbReference>
<dbReference type="SMART" id="SM00635">
    <property type="entry name" value="BID_2"/>
    <property type="match status" value="1"/>
</dbReference>
<dbReference type="RefSeq" id="WP_314805213.1">
    <property type="nucleotide sequence ID" value="NZ_CP130319.1"/>
</dbReference>
<keyword evidence="4" id="KW-1185">Reference proteome</keyword>
<feature type="domain" description="BIG2" evidence="2">
    <location>
        <begin position="182"/>
        <end position="261"/>
    </location>
</feature>
<dbReference type="InterPro" id="IPR008964">
    <property type="entry name" value="Invasin/intimin_cell_adhesion"/>
</dbReference>
<protein>
    <submittedName>
        <fullName evidence="3">Ig-like domain-containing protein</fullName>
    </submittedName>
</protein>
<dbReference type="AlphaFoldDB" id="A0AA96RMY3"/>
<gene>
    <name evidence="3" type="ORF">MJB10_12230</name>
</gene>
<evidence type="ECO:0000313" key="3">
    <source>
        <dbReference type="EMBL" id="WNR46819.1"/>
    </source>
</evidence>
<dbReference type="InterPro" id="IPR003343">
    <property type="entry name" value="Big_2"/>
</dbReference>
<dbReference type="InterPro" id="IPR008979">
    <property type="entry name" value="Galactose-bd-like_sf"/>
</dbReference>
<evidence type="ECO:0000259" key="2">
    <source>
        <dbReference type="SMART" id="SM00635"/>
    </source>
</evidence>
<dbReference type="Gene3D" id="2.60.120.200">
    <property type="match status" value="1"/>
</dbReference>
<dbReference type="SUPFAM" id="SSF49373">
    <property type="entry name" value="Invasin/intimin cell-adhesion fragments"/>
    <property type="match status" value="1"/>
</dbReference>
<dbReference type="Gene3D" id="2.60.40.1080">
    <property type="match status" value="1"/>
</dbReference>
<accession>A0AA96RMY3</accession>
<dbReference type="SUPFAM" id="SSF49785">
    <property type="entry name" value="Galactose-binding domain-like"/>
    <property type="match status" value="2"/>
</dbReference>
<name>A0AA96RMY3_9BACL</name>
<feature type="chain" id="PRO_5041676110" evidence="1">
    <location>
        <begin position="32"/>
        <end position="692"/>
    </location>
</feature>
<dbReference type="KEGG" id="proo:MJB10_12230"/>
<proteinExistence type="predicted"/>
<reference evidence="3" key="1">
    <citation type="submission" date="2022-02" db="EMBL/GenBank/DDBJ databases">
        <title>Paenibacillus sp. MBLB1832 Whole Genome Shotgun Sequencing.</title>
        <authorList>
            <person name="Hwang C.Y."/>
            <person name="Cho E.-S."/>
            <person name="Seo M.-J."/>
        </authorList>
    </citation>
    <scope>NUCLEOTIDE SEQUENCE</scope>
    <source>
        <strain evidence="3">MBLB1832</strain>
    </source>
</reference>